<dbReference type="Gene3D" id="1.20.1280.50">
    <property type="match status" value="1"/>
</dbReference>
<dbReference type="InterPro" id="IPR036047">
    <property type="entry name" value="F-box-like_dom_sf"/>
</dbReference>
<dbReference type="Proteomes" id="UP000054498">
    <property type="component" value="Unassembled WGS sequence"/>
</dbReference>
<reference evidence="3 4" key="1">
    <citation type="journal article" date="2013" name="BMC Genomics">
        <title>Reconstruction of the lipid metabolism for the microalga Monoraphidium neglectum from its genome sequence reveals characteristics suitable for biofuel production.</title>
        <authorList>
            <person name="Bogen C."/>
            <person name="Al-Dilaimi A."/>
            <person name="Albersmeier A."/>
            <person name="Wichmann J."/>
            <person name="Grundmann M."/>
            <person name="Rupp O."/>
            <person name="Lauersen K.J."/>
            <person name="Blifernez-Klassen O."/>
            <person name="Kalinowski J."/>
            <person name="Goesmann A."/>
            <person name="Mussgnug J.H."/>
            <person name="Kruse O."/>
        </authorList>
    </citation>
    <scope>NUCLEOTIDE SEQUENCE [LARGE SCALE GENOMIC DNA]</scope>
    <source>
        <strain evidence="3 4">SAG 48.87</strain>
    </source>
</reference>
<feature type="region of interest" description="Disordered" evidence="1">
    <location>
        <begin position="502"/>
        <end position="547"/>
    </location>
</feature>
<proteinExistence type="predicted"/>
<dbReference type="GeneID" id="25726365"/>
<dbReference type="AlphaFoldDB" id="A0A0D2MZ89"/>
<dbReference type="RefSeq" id="XP_013906734.1">
    <property type="nucleotide sequence ID" value="XM_014051280.1"/>
</dbReference>
<evidence type="ECO:0000313" key="3">
    <source>
        <dbReference type="EMBL" id="KIZ07715.1"/>
    </source>
</evidence>
<evidence type="ECO:0000256" key="1">
    <source>
        <dbReference type="SAM" id="MobiDB-lite"/>
    </source>
</evidence>
<feature type="domain" description="F-box" evidence="2">
    <location>
        <begin position="26"/>
        <end position="58"/>
    </location>
</feature>
<dbReference type="EMBL" id="KK100237">
    <property type="protein sequence ID" value="KIZ07715.1"/>
    <property type="molecule type" value="Genomic_DNA"/>
</dbReference>
<name>A0A0D2MZ89_9CHLO</name>
<evidence type="ECO:0000259" key="2">
    <source>
        <dbReference type="Pfam" id="PF12937"/>
    </source>
</evidence>
<dbReference type="CDD" id="cd09917">
    <property type="entry name" value="F-box_SF"/>
    <property type="match status" value="1"/>
</dbReference>
<feature type="region of interest" description="Disordered" evidence="1">
    <location>
        <begin position="331"/>
        <end position="352"/>
    </location>
</feature>
<dbReference type="InterPro" id="IPR001810">
    <property type="entry name" value="F-box_dom"/>
</dbReference>
<dbReference type="SUPFAM" id="SSF81383">
    <property type="entry name" value="F-box domain"/>
    <property type="match status" value="1"/>
</dbReference>
<dbReference type="OrthoDB" id="10673438at2759"/>
<gene>
    <name evidence="3" type="ORF">MNEG_0247</name>
</gene>
<protein>
    <recommendedName>
        <fullName evidence="2">F-box domain-containing protein</fullName>
    </recommendedName>
</protein>
<dbReference type="KEGG" id="mng:MNEG_0247"/>
<organism evidence="3 4">
    <name type="scientific">Monoraphidium neglectum</name>
    <dbReference type="NCBI Taxonomy" id="145388"/>
    <lineage>
        <taxon>Eukaryota</taxon>
        <taxon>Viridiplantae</taxon>
        <taxon>Chlorophyta</taxon>
        <taxon>core chlorophytes</taxon>
        <taxon>Chlorophyceae</taxon>
        <taxon>CS clade</taxon>
        <taxon>Sphaeropleales</taxon>
        <taxon>Selenastraceae</taxon>
        <taxon>Monoraphidium</taxon>
    </lineage>
</organism>
<feature type="region of interest" description="Disordered" evidence="1">
    <location>
        <begin position="1"/>
        <end position="22"/>
    </location>
</feature>
<accession>A0A0D2MZ89</accession>
<dbReference type="Pfam" id="PF12937">
    <property type="entry name" value="F-box-like"/>
    <property type="match status" value="1"/>
</dbReference>
<keyword evidence="4" id="KW-1185">Reference proteome</keyword>
<evidence type="ECO:0000313" key="4">
    <source>
        <dbReference type="Proteomes" id="UP000054498"/>
    </source>
</evidence>
<feature type="compositionally biased region" description="Basic and acidic residues" evidence="1">
    <location>
        <begin position="533"/>
        <end position="547"/>
    </location>
</feature>
<sequence>MGVPCDGKGRSPDGSTVGNGAQGPLAALPTSVAAAIYEQLAPRDLAACAQTCRAWRELPLAVLRRLALAPRSTFPLGRLQSCTALVEISSQTNRGPVWAAAVRELQARRLPALRRVTMNYWCGGQPCELDDLAAAMRTQGTGCRLSLAMTDKGALSELSSRLPFPGLAHLEANLPYFHQGAVDQIVGIVQGQGQQERSDAGTSSGEGLAAPPLTVSVWVCCWGGCEGLPLPAAEELRRRLGARLVGLESINLAGPADLARLAGLVPGLTSLGFNMETCASRAFVARLLPRGAAAEAAGVAAPAPMNFARLAGAARGLLRLTLHGSSPTGWDCGPRGAAGDADGSTGGSEDGWPSLVPLRGLTKLSLARDWGPAPLPLAPLAHPAGDALGASLVELTVERRLLAAAGELEVIGGLTALTLLTLALQVEPQQLGPSDADLSWLRRLARLRCASLAVPLLDFGWLPGSLEELDCLKFSDSGVTWVRCDAGGAPLPALARLALPSMGDDEEEEEGEPLRSALSDGGDDGDDVSGGDGHCRADDSPAGRGWEDAEDRTLVAISRRCPRLEDLNLVSWQPSASAAAAAALSPSLRRLALAAAEGGPRERVAAAVAAAAPGVSLDLVDPPAVYPWSTVRVL</sequence>